<name>A0A8D0EDF3_SALMN</name>
<evidence type="ECO:0000313" key="18">
    <source>
        <dbReference type="Ensembl" id="ENSSMRP00000030485.1"/>
    </source>
</evidence>
<proteinExistence type="inferred from homology"/>
<evidence type="ECO:0000256" key="2">
    <source>
        <dbReference type="ARBA" id="ARBA00004186"/>
    </source>
</evidence>
<organism evidence="18 19">
    <name type="scientific">Salvator merianae</name>
    <name type="common">Argentine black and white tegu</name>
    <name type="synonym">Tupinambis merianae</name>
    <dbReference type="NCBI Taxonomy" id="96440"/>
    <lineage>
        <taxon>Eukaryota</taxon>
        <taxon>Metazoa</taxon>
        <taxon>Chordata</taxon>
        <taxon>Craniata</taxon>
        <taxon>Vertebrata</taxon>
        <taxon>Euteleostomi</taxon>
        <taxon>Lepidosauria</taxon>
        <taxon>Squamata</taxon>
        <taxon>Bifurcata</taxon>
        <taxon>Unidentata</taxon>
        <taxon>Episquamata</taxon>
        <taxon>Laterata</taxon>
        <taxon>Teiioidea</taxon>
        <taxon>Teiidae</taxon>
        <taxon>Salvator</taxon>
    </lineage>
</organism>
<protein>
    <recommendedName>
        <fullName evidence="20">Survivin</fullName>
    </recommendedName>
</protein>
<evidence type="ECO:0000256" key="1">
    <source>
        <dbReference type="ARBA" id="ARBA00004123"/>
    </source>
</evidence>
<dbReference type="SUPFAM" id="SSF57924">
    <property type="entry name" value="Inhibitor of apoptosis (IAP) repeat"/>
    <property type="match status" value="1"/>
</dbReference>
<dbReference type="FunFam" id="1.10.1170.10:FF:000009">
    <property type="entry name" value="Baculoviral IAP repeat-containing protein 5"/>
    <property type="match status" value="1"/>
</dbReference>
<sequence>MAAATGVPKVLPSELKGLEYFFKEHRLATFTQWPFDSGCSCTPDRMAEAGFIHCPSENAPDVAQCIICFKELEGWEPDDDPREEHQKHSPNCAFLALQKDISELSLQEFMRLNKERIKNLVKKQVNKKIDELEKYAQHIKVFSR</sequence>
<dbReference type="Pfam" id="PF00653">
    <property type="entry name" value="BIR"/>
    <property type="match status" value="1"/>
</dbReference>
<keyword evidence="6" id="KW-0963">Cytoplasm</keyword>
<dbReference type="InterPro" id="IPR051190">
    <property type="entry name" value="Baculoviral_IAP"/>
</dbReference>
<evidence type="ECO:0000256" key="15">
    <source>
        <dbReference type="ARBA" id="ARBA00023242"/>
    </source>
</evidence>
<dbReference type="Gene3D" id="1.10.1170.10">
    <property type="entry name" value="Inhibitor Of Apoptosis Protein (2mihbC-IAP-1), Chain A"/>
    <property type="match status" value="1"/>
</dbReference>
<dbReference type="GO" id="GO:0046872">
    <property type="term" value="F:metal ion binding"/>
    <property type="evidence" value="ECO:0007669"/>
    <property type="project" value="UniProtKB-KW"/>
</dbReference>
<evidence type="ECO:0000256" key="10">
    <source>
        <dbReference type="ARBA" id="ARBA00022776"/>
    </source>
</evidence>
<evidence type="ECO:0000256" key="16">
    <source>
        <dbReference type="ARBA" id="ARBA00023306"/>
    </source>
</evidence>
<accession>A0A8D0EDF3</accession>
<evidence type="ECO:0000256" key="3">
    <source>
        <dbReference type="ARBA" id="ARBA00004584"/>
    </source>
</evidence>
<dbReference type="SMART" id="SM00238">
    <property type="entry name" value="BIR"/>
    <property type="match status" value="1"/>
</dbReference>
<evidence type="ECO:0000256" key="5">
    <source>
        <dbReference type="ARBA" id="ARBA00022454"/>
    </source>
</evidence>
<reference evidence="18" key="2">
    <citation type="submission" date="2025-09" db="UniProtKB">
        <authorList>
            <consortium name="Ensembl"/>
        </authorList>
    </citation>
    <scope>IDENTIFICATION</scope>
</reference>
<dbReference type="PANTHER" id="PTHR46771">
    <property type="entry name" value="DETERIN"/>
    <property type="match status" value="1"/>
</dbReference>
<evidence type="ECO:0000256" key="4">
    <source>
        <dbReference type="ARBA" id="ARBA00006672"/>
    </source>
</evidence>
<dbReference type="PANTHER" id="PTHR46771:SF3">
    <property type="entry name" value="BACULOVIRAL IAP REPEAT-CONTAINING PROTEIN 5"/>
    <property type="match status" value="1"/>
</dbReference>
<keyword evidence="13" id="KW-0832">Ubl conjugation</keyword>
<comment type="subcellular location">
    <subcellularLocation>
        <location evidence="3">Chromosome</location>
        <location evidence="3">Centromere</location>
    </subcellularLocation>
    <subcellularLocation>
        <location evidence="2">Cytoplasm</location>
        <location evidence="2">Cytoskeleton</location>
        <location evidence="2">Spindle</location>
    </subcellularLocation>
    <subcellularLocation>
        <location evidence="1">Nucleus</location>
    </subcellularLocation>
</comment>
<evidence type="ECO:0000256" key="9">
    <source>
        <dbReference type="ARBA" id="ARBA00022723"/>
    </source>
</evidence>
<dbReference type="InterPro" id="IPR001370">
    <property type="entry name" value="BIR_rpt"/>
</dbReference>
<dbReference type="GO" id="GO:0000775">
    <property type="term" value="C:chromosome, centromeric region"/>
    <property type="evidence" value="ECO:0007669"/>
    <property type="project" value="UniProtKB-SubCell"/>
</dbReference>
<evidence type="ECO:0000256" key="13">
    <source>
        <dbReference type="ARBA" id="ARBA00022843"/>
    </source>
</evidence>
<keyword evidence="7" id="KW-0597">Phosphoprotein</keyword>
<dbReference type="CDD" id="cd00022">
    <property type="entry name" value="BIR"/>
    <property type="match status" value="1"/>
</dbReference>
<evidence type="ECO:0000256" key="6">
    <source>
        <dbReference type="ARBA" id="ARBA00022490"/>
    </source>
</evidence>
<evidence type="ECO:0000256" key="12">
    <source>
        <dbReference type="ARBA" id="ARBA00022833"/>
    </source>
</evidence>
<keyword evidence="17" id="KW-0137">Centromere</keyword>
<comment type="similarity">
    <text evidence="4">Belongs to the IAP family.</text>
</comment>
<keyword evidence="14" id="KW-0206">Cytoskeleton</keyword>
<dbReference type="GO" id="GO:0005634">
    <property type="term" value="C:nucleus"/>
    <property type="evidence" value="ECO:0007669"/>
    <property type="project" value="UniProtKB-SubCell"/>
</dbReference>
<evidence type="ECO:0000256" key="14">
    <source>
        <dbReference type="ARBA" id="ARBA00023212"/>
    </source>
</evidence>
<keyword evidence="10" id="KW-0498">Mitosis</keyword>
<dbReference type="Ensembl" id="ENSSMRT00000035561.1">
    <property type="protein sequence ID" value="ENSSMRP00000030485.1"/>
    <property type="gene ID" value="ENSSMRG00000023370.1"/>
</dbReference>
<keyword evidence="19" id="KW-1185">Reference proteome</keyword>
<keyword evidence="12" id="KW-0862">Zinc</keyword>
<dbReference type="GeneTree" id="ENSGT00510000047537"/>
<evidence type="ECO:0000256" key="8">
    <source>
        <dbReference type="ARBA" id="ARBA00022618"/>
    </source>
</evidence>
<evidence type="ECO:0008006" key="20">
    <source>
        <dbReference type="Google" id="ProtNLM"/>
    </source>
</evidence>
<dbReference type="Proteomes" id="UP000694421">
    <property type="component" value="Unplaced"/>
</dbReference>
<evidence type="ECO:0000256" key="17">
    <source>
        <dbReference type="ARBA" id="ARBA00023328"/>
    </source>
</evidence>
<dbReference type="PROSITE" id="PS50143">
    <property type="entry name" value="BIR_REPEAT_2"/>
    <property type="match status" value="1"/>
</dbReference>
<dbReference type="GO" id="GO:0051301">
    <property type="term" value="P:cell division"/>
    <property type="evidence" value="ECO:0007669"/>
    <property type="project" value="UniProtKB-KW"/>
</dbReference>
<reference evidence="18" key="1">
    <citation type="submission" date="2025-08" db="UniProtKB">
        <authorList>
            <consortium name="Ensembl"/>
        </authorList>
    </citation>
    <scope>IDENTIFICATION</scope>
</reference>
<evidence type="ECO:0000313" key="19">
    <source>
        <dbReference type="Proteomes" id="UP000694421"/>
    </source>
</evidence>
<keyword evidence="16" id="KW-0131">Cell cycle</keyword>
<keyword evidence="5" id="KW-0158">Chromosome</keyword>
<dbReference type="OMA" id="IKMYFYE"/>
<dbReference type="AlphaFoldDB" id="A0A8D0EDF3"/>
<keyword evidence="8" id="KW-0132">Cell division</keyword>
<keyword evidence="9" id="KW-0479">Metal-binding</keyword>
<evidence type="ECO:0000256" key="11">
    <source>
        <dbReference type="ARBA" id="ARBA00022829"/>
    </source>
</evidence>
<keyword evidence="11" id="KW-0159">Chromosome partition</keyword>
<dbReference type="GO" id="GO:0005819">
    <property type="term" value="C:spindle"/>
    <property type="evidence" value="ECO:0007669"/>
    <property type="project" value="UniProtKB-SubCell"/>
</dbReference>
<keyword evidence="15" id="KW-0539">Nucleus</keyword>
<evidence type="ECO:0000256" key="7">
    <source>
        <dbReference type="ARBA" id="ARBA00022553"/>
    </source>
</evidence>
<dbReference type="GO" id="GO:0007059">
    <property type="term" value="P:chromosome segregation"/>
    <property type="evidence" value="ECO:0007669"/>
    <property type="project" value="UniProtKB-KW"/>
</dbReference>